<dbReference type="EMBL" id="MU268004">
    <property type="protein sequence ID" value="KAH7906548.1"/>
    <property type="molecule type" value="Genomic_DNA"/>
</dbReference>
<sequence length="973" mass="108660">MARLPAAFPLPRYPVTPNTHTRSFSLPPLTSDGPDRSDPIIGDKETQKAIRREKAQLKRANTLTAKKANALEQEEAQRAQALASAQRAAAARSVALDRTLQTLTDSGLSIADLMEYVFNPSFKQGVHRWNGFFKMRGTASGILDHWVSKKNSRSARAEVHDWAVSHIQRTVRSEARTITKLGFLRSRDRPIDAHFFLSFDLTKIYDRLREVAGVATSIFKAFSTPPRHLKDPNTVPLASQVKQQVVVSSMTLQSLGQYSRSNSWYRKVMALYFYATGAQRQTISVASHIGLSESYSSILWRPGTLRALSDSMRDMARTIAENGLFGVVYDNINMMLRVGEQVIGRNNTQENGTCATIWPLWKAREKDLQVVGFTNSFNTAAPLSAQDIVLSSIESSLFRDCLIHTILRIIVDHGGPKFKTFHKDLERTQPSTEDKIELHKTELHPLPAMHIDESTIVGNGEVVEAVLEELRVKDTGKHANLAKVFAGDQLSIARLRTLANIRAGQEGGFAGFGWGIWLPGLFHAKIADMHGFFVTHWGKPNAGNRNPGSLSFHNTRLHRNPITLTSLPPFQTCRDIVFVSLYARVLHCLLLVSKKASLKDYTSSVDSWETLKDHATDVYTDAEVVSDLRWKRRKARMKDPNAKAGDMVYENAVLYLRDALISREFTDAVKAGDSGRVVLVLKVWALSYRGSGRTKYAHEMLHLIHNLTHVWPKPVRSIVLNNWLLNPSGKRNSFVEVDLVQEHMNYWIKNIYKAHGSAASWEWLEMVSPCVMVLRHFANNMHSLLGSNLGTMHEPLDLSRDIPVLMSSLDDHGVYTVKNGRILDDDDPPQLTDSSTNPLVDYNQAFMRLQGRRRLTPVVGGLSTPSTAVSTTPISDARVEALDDVEDNNPLAEDGDSESEPEDFTFEGDEPTLTRESAEDVSLDMDAEDLKSYDHGEEEGSEGDEDFDSSESGLSDDELGQDTESEGTVSDLE</sequence>
<accession>A0ACB8A0H2</accession>
<evidence type="ECO:0000313" key="2">
    <source>
        <dbReference type="Proteomes" id="UP000790377"/>
    </source>
</evidence>
<name>A0ACB8A0H2_9AGAM</name>
<dbReference type="Proteomes" id="UP000790377">
    <property type="component" value="Unassembled WGS sequence"/>
</dbReference>
<protein>
    <submittedName>
        <fullName evidence="1">Uncharacterized protein</fullName>
    </submittedName>
</protein>
<proteinExistence type="predicted"/>
<gene>
    <name evidence="1" type="ORF">BJ138DRAFT_1137935</name>
</gene>
<organism evidence="1 2">
    <name type="scientific">Hygrophoropsis aurantiaca</name>
    <dbReference type="NCBI Taxonomy" id="72124"/>
    <lineage>
        <taxon>Eukaryota</taxon>
        <taxon>Fungi</taxon>
        <taxon>Dikarya</taxon>
        <taxon>Basidiomycota</taxon>
        <taxon>Agaricomycotina</taxon>
        <taxon>Agaricomycetes</taxon>
        <taxon>Agaricomycetidae</taxon>
        <taxon>Boletales</taxon>
        <taxon>Coniophorineae</taxon>
        <taxon>Hygrophoropsidaceae</taxon>
        <taxon>Hygrophoropsis</taxon>
    </lineage>
</organism>
<evidence type="ECO:0000313" key="1">
    <source>
        <dbReference type="EMBL" id="KAH7906548.1"/>
    </source>
</evidence>
<keyword evidence="2" id="KW-1185">Reference proteome</keyword>
<reference evidence="1" key="1">
    <citation type="journal article" date="2021" name="New Phytol.">
        <title>Evolutionary innovations through gain and loss of genes in the ectomycorrhizal Boletales.</title>
        <authorList>
            <person name="Wu G."/>
            <person name="Miyauchi S."/>
            <person name="Morin E."/>
            <person name="Kuo A."/>
            <person name="Drula E."/>
            <person name="Varga T."/>
            <person name="Kohler A."/>
            <person name="Feng B."/>
            <person name="Cao Y."/>
            <person name="Lipzen A."/>
            <person name="Daum C."/>
            <person name="Hundley H."/>
            <person name="Pangilinan J."/>
            <person name="Johnson J."/>
            <person name="Barry K."/>
            <person name="LaButti K."/>
            <person name="Ng V."/>
            <person name="Ahrendt S."/>
            <person name="Min B."/>
            <person name="Choi I.G."/>
            <person name="Park H."/>
            <person name="Plett J.M."/>
            <person name="Magnuson J."/>
            <person name="Spatafora J.W."/>
            <person name="Nagy L.G."/>
            <person name="Henrissat B."/>
            <person name="Grigoriev I.V."/>
            <person name="Yang Z.L."/>
            <person name="Xu J."/>
            <person name="Martin F.M."/>
        </authorList>
    </citation>
    <scope>NUCLEOTIDE SEQUENCE</scope>
    <source>
        <strain evidence="1">ATCC 28755</strain>
    </source>
</reference>
<comment type="caution">
    <text evidence="1">The sequence shown here is derived from an EMBL/GenBank/DDBJ whole genome shotgun (WGS) entry which is preliminary data.</text>
</comment>